<dbReference type="InterPro" id="IPR000182">
    <property type="entry name" value="GNAT_dom"/>
</dbReference>
<dbReference type="CDD" id="cd04301">
    <property type="entry name" value="NAT_SF"/>
    <property type="match status" value="1"/>
</dbReference>
<evidence type="ECO:0000313" key="2">
    <source>
        <dbReference type="EMBL" id="MDF3300516.1"/>
    </source>
</evidence>
<dbReference type="InterPro" id="IPR016181">
    <property type="entry name" value="Acyl_CoA_acyltransferase"/>
</dbReference>
<protein>
    <submittedName>
        <fullName evidence="2">GNAT family N-acetyltransferase</fullName>
    </submittedName>
</protein>
<evidence type="ECO:0000259" key="1">
    <source>
        <dbReference type="PROSITE" id="PS51186"/>
    </source>
</evidence>
<dbReference type="PROSITE" id="PS51186">
    <property type="entry name" value="GNAT"/>
    <property type="match status" value="1"/>
</dbReference>
<evidence type="ECO:0000313" key="3">
    <source>
        <dbReference type="Proteomes" id="UP001221150"/>
    </source>
</evidence>
<reference evidence="2 3" key="1">
    <citation type="submission" date="2023-03" db="EMBL/GenBank/DDBJ databases">
        <title>Draft genome sequence of Streptomyces sp. K1PA1 isolated from peat swamp forest in Thailand.</title>
        <authorList>
            <person name="Klaysubun C."/>
            <person name="Duangmal K."/>
        </authorList>
    </citation>
    <scope>NUCLEOTIDE SEQUENCE [LARGE SCALE GENOMIC DNA]</scope>
    <source>
        <strain evidence="2 3">K1PA1</strain>
    </source>
</reference>
<accession>A0ABT6A825</accession>
<dbReference type="Gene3D" id="3.40.630.30">
    <property type="match status" value="1"/>
</dbReference>
<dbReference type="InterPro" id="IPR051908">
    <property type="entry name" value="Ribosomal_N-acetyltransferase"/>
</dbReference>
<feature type="domain" description="N-acetyltransferase" evidence="1">
    <location>
        <begin position="32"/>
        <end position="189"/>
    </location>
</feature>
<dbReference type="Pfam" id="PF13302">
    <property type="entry name" value="Acetyltransf_3"/>
    <property type="match status" value="1"/>
</dbReference>
<dbReference type="RefSeq" id="WP_276110062.1">
    <property type="nucleotide sequence ID" value="NZ_JARJBB010000008.1"/>
</dbReference>
<name>A0ABT6A825_9ACTN</name>
<gene>
    <name evidence="2" type="ORF">P3H78_18190</name>
</gene>
<keyword evidence="3" id="KW-1185">Reference proteome</keyword>
<comment type="caution">
    <text evidence="2">The sequence shown here is derived from an EMBL/GenBank/DDBJ whole genome shotgun (WGS) entry which is preliminary data.</text>
</comment>
<dbReference type="PANTHER" id="PTHR43441:SF10">
    <property type="entry name" value="ACETYLTRANSFERASE"/>
    <property type="match status" value="1"/>
</dbReference>
<proteinExistence type="predicted"/>
<dbReference type="EMBL" id="JARJBB010000008">
    <property type="protein sequence ID" value="MDF3300516.1"/>
    <property type="molecule type" value="Genomic_DNA"/>
</dbReference>
<dbReference type="PANTHER" id="PTHR43441">
    <property type="entry name" value="RIBOSOMAL-PROTEIN-SERINE ACETYLTRANSFERASE"/>
    <property type="match status" value="1"/>
</dbReference>
<sequence>MTRDLPDPGDLSSVRLSGGGLWLRPWDPASDADVDAFLRGVTDREFARWNTPLTPITDRATAREALRTRGEQAAAGTAVPFLIAEAEDGPAVGHLGVNEIRRVFGRAIVGYWVLPEARGRGVATRALDLAARWSFDALGLHRLELGHAVGHAASCTIAERCGFRYEGTLRGEMFEEGRRDAFRDAHLHARLAADPVPGAGTPAGA</sequence>
<dbReference type="SUPFAM" id="SSF55729">
    <property type="entry name" value="Acyl-CoA N-acyltransferases (Nat)"/>
    <property type="match status" value="1"/>
</dbReference>
<organism evidence="2 3">
    <name type="scientific">Streptomyces tropicalis</name>
    <dbReference type="NCBI Taxonomy" id="3034234"/>
    <lineage>
        <taxon>Bacteria</taxon>
        <taxon>Bacillati</taxon>
        <taxon>Actinomycetota</taxon>
        <taxon>Actinomycetes</taxon>
        <taxon>Kitasatosporales</taxon>
        <taxon>Streptomycetaceae</taxon>
        <taxon>Streptomyces</taxon>
    </lineage>
</organism>
<dbReference type="Proteomes" id="UP001221150">
    <property type="component" value="Unassembled WGS sequence"/>
</dbReference>